<protein>
    <submittedName>
        <fullName evidence="2">DUF2834 domain-containing protein</fullName>
    </submittedName>
</protein>
<keyword evidence="3" id="KW-1185">Reference proteome</keyword>
<evidence type="ECO:0000313" key="2">
    <source>
        <dbReference type="EMBL" id="MEP0946938.1"/>
    </source>
</evidence>
<sequence length="229" mass="26377">MVRRLLLATIWIGFLGYILWLAPLDQPFTWSFAHNLVTLQWGEVNAYLMVIFWMMGVWPMIYACLMFADGQTQPFPSWPFFVVSNLVGVIGLIPYLLVRQRNSAFSGKKDFWLDLLDRRSTGVALLLTTLMLFTIAVTVGDWNDYVTQFRSYAFVHLISLDFCLMGLIFPLTSLIDDDMQRRGVYRTERVWAIALVPLFGPLIYLCWRPALLNLPSTQETLSNGFSRAL</sequence>
<feature type="transmembrane region" description="Helical" evidence="1">
    <location>
        <begin position="6"/>
        <end position="24"/>
    </location>
</feature>
<feature type="transmembrane region" description="Helical" evidence="1">
    <location>
        <begin position="119"/>
        <end position="139"/>
    </location>
</feature>
<name>A0ABV0K4V0_9CYAN</name>
<feature type="transmembrane region" description="Helical" evidence="1">
    <location>
        <begin position="80"/>
        <end position="98"/>
    </location>
</feature>
<keyword evidence="1" id="KW-0812">Transmembrane</keyword>
<feature type="transmembrane region" description="Helical" evidence="1">
    <location>
        <begin position="190"/>
        <end position="210"/>
    </location>
</feature>
<comment type="caution">
    <text evidence="2">The sequence shown here is derived from an EMBL/GenBank/DDBJ whole genome shotgun (WGS) entry which is preliminary data.</text>
</comment>
<evidence type="ECO:0000256" key="1">
    <source>
        <dbReference type="SAM" id="Phobius"/>
    </source>
</evidence>
<dbReference type="RefSeq" id="WP_190697095.1">
    <property type="nucleotide sequence ID" value="NZ_JAMPKX010000002.1"/>
</dbReference>
<keyword evidence="1" id="KW-1133">Transmembrane helix</keyword>
<proteinExistence type="predicted"/>
<evidence type="ECO:0000313" key="3">
    <source>
        <dbReference type="Proteomes" id="UP001482513"/>
    </source>
</evidence>
<organism evidence="2 3">
    <name type="scientific">Leptolyngbya subtilissima DQ-A4</name>
    <dbReference type="NCBI Taxonomy" id="2933933"/>
    <lineage>
        <taxon>Bacteria</taxon>
        <taxon>Bacillati</taxon>
        <taxon>Cyanobacteriota</taxon>
        <taxon>Cyanophyceae</taxon>
        <taxon>Leptolyngbyales</taxon>
        <taxon>Leptolyngbyaceae</taxon>
        <taxon>Leptolyngbya group</taxon>
        <taxon>Leptolyngbya</taxon>
    </lineage>
</organism>
<dbReference type="Proteomes" id="UP001482513">
    <property type="component" value="Unassembled WGS sequence"/>
</dbReference>
<dbReference type="PANTHER" id="PTHR36009:SF3">
    <property type="entry name" value="TRANSMEMBRANE PROTEIN"/>
    <property type="match status" value="1"/>
</dbReference>
<accession>A0ABV0K4V0</accession>
<keyword evidence="1" id="KW-0472">Membrane</keyword>
<reference evidence="2 3" key="1">
    <citation type="submission" date="2022-04" db="EMBL/GenBank/DDBJ databases">
        <title>Positive selection, recombination, and allopatry shape intraspecific diversity of widespread and dominant cyanobacteria.</title>
        <authorList>
            <person name="Wei J."/>
            <person name="Shu W."/>
            <person name="Hu C."/>
        </authorList>
    </citation>
    <scope>NUCLEOTIDE SEQUENCE [LARGE SCALE GENOMIC DNA]</scope>
    <source>
        <strain evidence="2 3">DQ-A4</strain>
    </source>
</reference>
<feature type="transmembrane region" description="Helical" evidence="1">
    <location>
        <begin position="151"/>
        <end position="169"/>
    </location>
</feature>
<dbReference type="PANTHER" id="PTHR36009">
    <property type="match status" value="1"/>
</dbReference>
<gene>
    <name evidence="2" type="ORF">NC992_08645</name>
</gene>
<dbReference type="EMBL" id="JAMPKX010000002">
    <property type="protein sequence ID" value="MEP0946938.1"/>
    <property type="molecule type" value="Genomic_DNA"/>
</dbReference>
<feature type="transmembrane region" description="Helical" evidence="1">
    <location>
        <begin position="44"/>
        <end position="68"/>
    </location>
</feature>